<dbReference type="Pfam" id="PF15978">
    <property type="entry name" value="TnsD"/>
    <property type="match status" value="1"/>
</dbReference>
<dbReference type="OrthoDB" id="470139at2"/>
<comment type="caution">
    <text evidence="4">The sequence shown here is derived from an EMBL/GenBank/DDBJ whole genome shotgun (WGS) entry which is preliminary data.</text>
</comment>
<accession>A0A418NIP7</accession>
<gene>
    <name evidence="4" type="ORF">D2V04_03870</name>
</gene>
<organism evidence="4 5">
    <name type="scientific">Pelagerythrobacter aerophilus</name>
    <dbReference type="NCBI Taxonomy" id="2306995"/>
    <lineage>
        <taxon>Bacteria</taxon>
        <taxon>Pseudomonadati</taxon>
        <taxon>Pseudomonadota</taxon>
        <taxon>Alphaproteobacteria</taxon>
        <taxon>Sphingomonadales</taxon>
        <taxon>Erythrobacteraceae</taxon>
        <taxon>Pelagerythrobacter</taxon>
    </lineage>
</organism>
<dbReference type="EMBL" id="QXFK01000014">
    <property type="protein sequence ID" value="RIV79160.1"/>
    <property type="molecule type" value="Genomic_DNA"/>
</dbReference>
<evidence type="ECO:0000313" key="4">
    <source>
        <dbReference type="EMBL" id="RIV79160.1"/>
    </source>
</evidence>
<evidence type="ECO:0000256" key="1">
    <source>
        <dbReference type="SAM" id="MobiDB-lite"/>
    </source>
</evidence>
<keyword evidence="5" id="KW-1185">Reference proteome</keyword>
<feature type="domain" description="Transposon Tn7 transposition protein TnsD C-terminal" evidence="3">
    <location>
        <begin position="202"/>
        <end position="412"/>
    </location>
</feature>
<reference evidence="4 5" key="1">
    <citation type="submission" date="2018-08" db="EMBL/GenBank/DDBJ databases">
        <title>Altererythrobacter sp.Ery1 and Ery12, the genome sequencing of novel strains in genus Alterythrobacter.</title>
        <authorList>
            <person name="Cheng H."/>
            <person name="Wu Y.-H."/>
            <person name="Fang C."/>
            <person name="Xu X.-W."/>
        </authorList>
    </citation>
    <scope>NUCLEOTIDE SEQUENCE [LARGE SCALE GENOMIC DNA]</scope>
    <source>
        <strain evidence="4 5">Ery1</strain>
    </source>
</reference>
<dbReference type="Proteomes" id="UP000285092">
    <property type="component" value="Unassembled WGS sequence"/>
</dbReference>
<feature type="domain" description="TniQ" evidence="2">
    <location>
        <begin position="5"/>
        <end position="156"/>
    </location>
</feature>
<evidence type="ECO:0000259" key="2">
    <source>
        <dbReference type="Pfam" id="PF06527"/>
    </source>
</evidence>
<dbReference type="InterPro" id="IPR009492">
    <property type="entry name" value="TniQ"/>
</dbReference>
<sequence>MDWLPEPYPGETFYSMLVRLHRYLGRPPYASFARAIAGRRQFVALCHLPCDLAAVAERFGWPDEQLDQLIHSTTTYGYHTAFASQTVRERALRQMKGQGASLQFTLGLSTFPVPMPGSLQFCRDCVADVLDRAGEAWWLRWQQLPGVLVCAEHGTWLYRSSAELNPRKRHSLMSPDEAAEMQSGDLSCRSNGKPPPPKLVELARLSRALLDAPPEPNGPAGQYQHYRHMLADRGLLRGTQHLRASRIQQLVSDYWGETLEMIPGLSLGTDEGPNWVTDLLRNRRKLAPPAQHLVLQTALEQVPEVERPFGPPPWLCLNPLAEHFEKPVVTRQRLVRDRGKLHGHFTCSCGYSYSRTRRPDGAIGRPRIRQFGPEAGRFLRQAAASGLSLRGKARAMRVDPMTVRRLEQELLQKPESKCPGEFS</sequence>
<protein>
    <submittedName>
        <fullName evidence="4">Uncharacterized protein</fullName>
    </submittedName>
</protein>
<proteinExistence type="predicted"/>
<dbReference type="AlphaFoldDB" id="A0A418NIP7"/>
<dbReference type="InterPro" id="IPR032750">
    <property type="entry name" value="TnsD_C"/>
</dbReference>
<dbReference type="Pfam" id="PF06527">
    <property type="entry name" value="TniQ"/>
    <property type="match status" value="1"/>
</dbReference>
<feature type="region of interest" description="Disordered" evidence="1">
    <location>
        <begin position="173"/>
        <end position="194"/>
    </location>
</feature>
<name>A0A418NIP7_9SPHN</name>
<dbReference type="RefSeq" id="WP_119511994.1">
    <property type="nucleotide sequence ID" value="NZ_QXFK01000014.1"/>
</dbReference>
<evidence type="ECO:0000313" key="5">
    <source>
        <dbReference type="Proteomes" id="UP000285092"/>
    </source>
</evidence>
<evidence type="ECO:0000259" key="3">
    <source>
        <dbReference type="Pfam" id="PF15978"/>
    </source>
</evidence>